<evidence type="ECO:0000259" key="2">
    <source>
        <dbReference type="Pfam" id="PF13837"/>
    </source>
</evidence>
<comment type="caution">
    <text evidence="3">The sequence shown here is derived from an EMBL/GenBank/DDBJ whole genome shotgun (WGS) entry which is preliminary data.</text>
</comment>
<accession>A0AAW0P3G6</accession>
<organism evidence="3 4">
    <name type="scientific">Mugilogobius chulae</name>
    <name type="common">yellowstripe goby</name>
    <dbReference type="NCBI Taxonomy" id="88201"/>
    <lineage>
        <taxon>Eukaryota</taxon>
        <taxon>Metazoa</taxon>
        <taxon>Chordata</taxon>
        <taxon>Craniata</taxon>
        <taxon>Vertebrata</taxon>
        <taxon>Euteleostomi</taxon>
        <taxon>Actinopterygii</taxon>
        <taxon>Neopterygii</taxon>
        <taxon>Teleostei</taxon>
        <taxon>Neoteleostei</taxon>
        <taxon>Acanthomorphata</taxon>
        <taxon>Gobiaria</taxon>
        <taxon>Gobiiformes</taxon>
        <taxon>Gobioidei</taxon>
        <taxon>Gobiidae</taxon>
        <taxon>Gobionellinae</taxon>
        <taxon>Mugilogobius</taxon>
    </lineage>
</organism>
<proteinExistence type="predicted"/>
<dbReference type="Proteomes" id="UP001460270">
    <property type="component" value="Unassembled WGS sequence"/>
</dbReference>
<dbReference type="AlphaFoldDB" id="A0AAW0P3G6"/>
<keyword evidence="4" id="KW-1185">Reference proteome</keyword>
<protein>
    <recommendedName>
        <fullName evidence="2">Myb/SANT-like DNA-binding domain-containing protein</fullName>
    </recommendedName>
</protein>
<evidence type="ECO:0000256" key="1">
    <source>
        <dbReference type="SAM" id="MobiDB-lite"/>
    </source>
</evidence>
<name>A0AAW0P3G6_9GOBI</name>
<sequence length="351" mass="39278">MRTHTGDNSAFTCSRKLGKTSLNHGLNAAGVEISARKLGRKCWSPNFPTDVVDNATSCATVYADDKRRLFLDKARTQPLNSPLYQAPGHPEPEDIYAAYTPYVSTSPAPHSNNVMYFNASSNVSSPIPSPVAPSSSMPSLVAHSSPLPPNVVFTRPQTLYFIELIRSHLLKEGKGLPKSLAELNSRMRKKKGQKRLLWEEMAAKLTEKFNERFDFERVARKWGTLEEAYKNVVDNNRATGPIKFKFFQEMNDLLGDNDDVSYPVTATATGVQVPRPEGISDSTSSPSCSEMGSDQTQPPFKSFTKQKNKKLIEYLNNTEMSTQVRHYELMQQMKSSQESLEKLMTALIEKN</sequence>
<dbReference type="InterPro" id="IPR044822">
    <property type="entry name" value="Myb_DNA-bind_4"/>
</dbReference>
<feature type="region of interest" description="Disordered" evidence="1">
    <location>
        <begin position="273"/>
        <end position="303"/>
    </location>
</feature>
<reference evidence="4" key="1">
    <citation type="submission" date="2024-04" db="EMBL/GenBank/DDBJ databases">
        <title>Salinicola lusitanus LLJ914,a marine bacterium isolated from the Okinawa Trough.</title>
        <authorList>
            <person name="Li J."/>
        </authorList>
    </citation>
    <scope>NUCLEOTIDE SEQUENCE [LARGE SCALE GENOMIC DNA]</scope>
</reference>
<evidence type="ECO:0000313" key="4">
    <source>
        <dbReference type="Proteomes" id="UP001460270"/>
    </source>
</evidence>
<dbReference type="Pfam" id="PF13837">
    <property type="entry name" value="Myb_DNA-bind_4"/>
    <property type="match status" value="1"/>
</dbReference>
<feature type="compositionally biased region" description="Polar residues" evidence="1">
    <location>
        <begin position="280"/>
        <end position="303"/>
    </location>
</feature>
<evidence type="ECO:0000313" key="3">
    <source>
        <dbReference type="EMBL" id="KAK7907238.1"/>
    </source>
</evidence>
<gene>
    <name evidence="3" type="ORF">WMY93_015850</name>
</gene>
<feature type="domain" description="Myb/SANT-like DNA-binding" evidence="2">
    <location>
        <begin position="181"/>
        <end position="253"/>
    </location>
</feature>
<dbReference type="EMBL" id="JBBPFD010000011">
    <property type="protein sequence ID" value="KAK7907238.1"/>
    <property type="molecule type" value="Genomic_DNA"/>
</dbReference>